<dbReference type="KEGG" id="caa:Caka_1846"/>
<evidence type="ECO:0000259" key="6">
    <source>
        <dbReference type="PROSITE" id="PS50106"/>
    </source>
</evidence>
<evidence type="ECO:0000256" key="5">
    <source>
        <dbReference type="SAM" id="SignalP"/>
    </source>
</evidence>
<dbReference type="OrthoDB" id="181227at2"/>
<dbReference type="InterPro" id="IPR001478">
    <property type="entry name" value="PDZ"/>
</dbReference>
<dbReference type="Gene3D" id="2.40.10.10">
    <property type="entry name" value="Trypsin-like serine proteases"/>
    <property type="match status" value="2"/>
</dbReference>
<feature type="domain" description="PDZ" evidence="6">
    <location>
        <begin position="242"/>
        <end position="317"/>
    </location>
</feature>
<keyword evidence="2" id="KW-0645">Protease</keyword>
<dbReference type="RefSeq" id="WP_013043586.1">
    <property type="nucleotide sequence ID" value="NC_014008.1"/>
</dbReference>
<dbReference type="Pfam" id="PF13180">
    <property type="entry name" value="PDZ_2"/>
    <property type="match status" value="1"/>
</dbReference>
<dbReference type="InterPro" id="IPR009003">
    <property type="entry name" value="Peptidase_S1_PA"/>
</dbReference>
<dbReference type="PROSITE" id="PS50106">
    <property type="entry name" value="PDZ"/>
    <property type="match status" value="1"/>
</dbReference>
<accession>D5EKB5</accession>
<dbReference type="InterPro" id="IPR036034">
    <property type="entry name" value="PDZ_sf"/>
</dbReference>
<proteinExistence type="inferred from homology"/>
<dbReference type="PANTHER" id="PTHR22939">
    <property type="entry name" value="SERINE PROTEASE FAMILY S1C HTRA-RELATED"/>
    <property type="match status" value="1"/>
</dbReference>
<dbReference type="STRING" id="583355.Caka_1846"/>
<evidence type="ECO:0000313" key="7">
    <source>
        <dbReference type="EMBL" id="ADE54864.1"/>
    </source>
</evidence>
<evidence type="ECO:0000256" key="3">
    <source>
        <dbReference type="ARBA" id="ARBA00022801"/>
    </source>
</evidence>
<evidence type="ECO:0000256" key="2">
    <source>
        <dbReference type="ARBA" id="ARBA00022670"/>
    </source>
</evidence>
<dbReference type="SUPFAM" id="SSF50156">
    <property type="entry name" value="PDZ domain-like"/>
    <property type="match status" value="1"/>
</dbReference>
<dbReference type="GO" id="GO:0004252">
    <property type="term" value="F:serine-type endopeptidase activity"/>
    <property type="evidence" value="ECO:0007669"/>
    <property type="project" value="InterPro"/>
</dbReference>
<dbReference type="PANTHER" id="PTHR22939:SF129">
    <property type="entry name" value="SERINE PROTEASE HTRA2, MITOCHONDRIAL"/>
    <property type="match status" value="1"/>
</dbReference>
<organism evidence="7 8">
    <name type="scientific">Coraliomargarita akajimensis (strain DSM 45221 / IAM 15411 / JCM 23193 / KCTC 12865 / 04OKA010-24)</name>
    <dbReference type="NCBI Taxonomy" id="583355"/>
    <lineage>
        <taxon>Bacteria</taxon>
        <taxon>Pseudomonadati</taxon>
        <taxon>Verrucomicrobiota</taxon>
        <taxon>Opitutia</taxon>
        <taxon>Puniceicoccales</taxon>
        <taxon>Coraliomargaritaceae</taxon>
        <taxon>Coraliomargarita</taxon>
    </lineage>
</organism>
<feature type="chain" id="PRO_5003071535" evidence="5">
    <location>
        <begin position="22"/>
        <end position="360"/>
    </location>
</feature>
<feature type="signal peptide" evidence="5">
    <location>
        <begin position="1"/>
        <end position="21"/>
    </location>
</feature>
<sequence length="360" mass="39294">MRLSVFVISLFAVLGLQQLRAATDALALQQRLVDIFEQNKNAVVRVKAAYKETAKRSSDSEDHVDVMLRVGTGFFISKEGHVLVSASRAAGADRVWIEYQGRPYTAKALGHDRLTNISVLQVTELPEDFSIIPIDTSVKTPELGSLLVAISCPLDFSPSPALGMVTGYDKRLGNRIFPTGYLRTSIPVDGGQGGCPMLDINGRFVGMSVASISELNGSYCLPPDAIARIRDDLLFEGRIIHGWMGLEVKARIDTEDRMRVYLHRLIEDAPAVEAGLQEGDELLAIGGRDIVDVSDVPSAVFFTRANQFTSVKVMRDGEQMEFSVKTLPRPEKKPTIEPTAVTQAEAAAAESDVSKETAEQ</sequence>
<dbReference type="HOGENOM" id="CLU_768863_0_0_0"/>
<dbReference type="PRINTS" id="PR00834">
    <property type="entry name" value="PROTEASES2C"/>
</dbReference>
<dbReference type="InterPro" id="IPR043504">
    <property type="entry name" value="Peptidase_S1_PA_chymotrypsin"/>
</dbReference>
<dbReference type="InterPro" id="IPR001940">
    <property type="entry name" value="Peptidase_S1C"/>
</dbReference>
<evidence type="ECO:0000256" key="1">
    <source>
        <dbReference type="ARBA" id="ARBA00010541"/>
    </source>
</evidence>
<dbReference type="AlphaFoldDB" id="D5EKB5"/>
<reference evidence="7 8" key="1">
    <citation type="journal article" date="2010" name="Stand. Genomic Sci.">
        <title>Complete genome sequence of Coraliomargarita akajimensis type strain (04OKA010-24).</title>
        <authorList>
            <person name="Mavromatis K."/>
            <person name="Abt B."/>
            <person name="Brambilla E."/>
            <person name="Lapidus A."/>
            <person name="Copeland A."/>
            <person name="Deshpande S."/>
            <person name="Nolan M."/>
            <person name="Lucas S."/>
            <person name="Tice H."/>
            <person name="Cheng J.F."/>
            <person name="Han C."/>
            <person name="Detter J.C."/>
            <person name="Woyke T."/>
            <person name="Goodwin L."/>
            <person name="Pitluck S."/>
            <person name="Held B."/>
            <person name="Brettin T."/>
            <person name="Tapia R."/>
            <person name="Ivanova N."/>
            <person name="Mikhailova N."/>
            <person name="Pati A."/>
            <person name="Liolios K."/>
            <person name="Chen A."/>
            <person name="Palaniappan K."/>
            <person name="Land M."/>
            <person name="Hauser L."/>
            <person name="Chang Y.J."/>
            <person name="Jeffries C.D."/>
            <person name="Rohde M."/>
            <person name="Goker M."/>
            <person name="Bristow J."/>
            <person name="Eisen J.A."/>
            <person name="Markowitz V."/>
            <person name="Hugenholtz P."/>
            <person name="Klenk H.P."/>
            <person name="Kyrpides N.C."/>
        </authorList>
    </citation>
    <scope>NUCLEOTIDE SEQUENCE [LARGE SCALE GENOMIC DNA]</scope>
    <source>
        <strain evidence="8">DSM 45221 / IAM 15411 / JCM 23193 / KCTC 12865</strain>
    </source>
</reference>
<dbReference type="Gene3D" id="2.30.42.10">
    <property type="match status" value="1"/>
</dbReference>
<name>D5EKB5_CORAD</name>
<comment type="similarity">
    <text evidence="1">Belongs to the peptidase S1C family.</text>
</comment>
<dbReference type="eggNOG" id="COG0265">
    <property type="taxonomic scope" value="Bacteria"/>
</dbReference>
<evidence type="ECO:0000313" key="8">
    <source>
        <dbReference type="Proteomes" id="UP000000925"/>
    </source>
</evidence>
<keyword evidence="3" id="KW-0378">Hydrolase</keyword>
<protein>
    <submittedName>
        <fullName evidence="7">PDZ/DHR/GLGF domain protein</fullName>
    </submittedName>
</protein>
<dbReference type="SMART" id="SM00228">
    <property type="entry name" value="PDZ"/>
    <property type="match status" value="1"/>
</dbReference>
<keyword evidence="5" id="KW-0732">Signal</keyword>
<keyword evidence="8" id="KW-1185">Reference proteome</keyword>
<evidence type="ECO:0000256" key="4">
    <source>
        <dbReference type="SAM" id="MobiDB-lite"/>
    </source>
</evidence>
<gene>
    <name evidence="7" type="ordered locus">Caka_1846</name>
</gene>
<dbReference type="GO" id="GO:0006508">
    <property type="term" value="P:proteolysis"/>
    <property type="evidence" value="ECO:0007669"/>
    <property type="project" value="UniProtKB-KW"/>
</dbReference>
<dbReference type="Proteomes" id="UP000000925">
    <property type="component" value="Chromosome"/>
</dbReference>
<feature type="region of interest" description="Disordered" evidence="4">
    <location>
        <begin position="326"/>
        <end position="360"/>
    </location>
</feature>
<dbReference type="SUPFAM" id="SSF50494">
    <property type="entry name" value="Trypsin-like serine proteases"/>
    <property type="match status" value="1"/>
</dbReference>
<dbReference type="EMBL" id="CP001998">
    <property type="protein sequence ID" value="ADE54864.1"/>
    <property type="molecule type" value="Genomic_DNA"/>
</dbReference>
<dbReference type="Pfam" id="PF13365">
    <property type="entry name" value="Trypsin_2"/>
    <property type="match status" value="1"/>
</dbReference>